<feature type="coiled-coil region" evidence="1">
    <location>
        <begin position="118"/>
        <end position="145"/>
    </location>
</feature>
<keyword evidence="3" id="KW-1185">Reference proteome</keyword>
<dbReference type="OrthoDB" id="5384435at2"/>
<dbReference type="AlphaFoldDB" id="Q1DB35"/>
<reference evidence="2 3" key="1">
    <citation type="journal article" date="2006" name="Proc. Natl. Acad. Sci. U.S.A.">
        <title>Evolution of sensory complexity recorded in a myxobacterial genome.</title>
        <authorList>
            <person name="Goldman B.S."/>
            <person name="Nierman W.C."/>
            <person name="Kaiser D."/>
            <person name="Slater S.C."/>
            <person name="Durkin A.S."/>
            <person name="Eisen J.A."/>
            <person name="Ronning C.M."/>
            <person name="Barbazuk W.B."/>
            <person name="Blanchard M."/>
            <person name="Field C."/>
            <person name="Halling C."/>
            <person name="Hinkle G."/>
            <person name="Iartchuk O."/>
            <person name="Kim H.S."/>
            <person name="Mackenzie C."/>
            <person name="Madupu R."/>
            <person name="Miller N."/>
            <person name="Shvartsbeyn A."/>
            <person name="Sullivan S.A."/>
            <person name="Vaudin M."/>
            <person name="Wiegand R."/>
            <person name="Kaplan H.B."/>
        </authorList>
    </citation>
    <scope>NUCLEOTIDE SEQUENCE [LARGE SCALE GENOMIC DNA]</scope>
    <source>
        <strain evidence="3">DK1622</strain>
    </source>
</reference>
<dbReference type="STRING" id="246197.MXAN_1893"/>
<dbReference type="eggNOG" id="ENOG5034CE8">
    <property type="taxonomic scope" value="Bacteria"/>
</dbReference>
<dbReference type="KEGG" id="mxa:MXAN_1893"/>
<dbReference type="Proteomes" id="UP000002402">
    <property type="component" value="Chromosome"/>
</dbReference>
<dbReference type="HOGENOM" id="CLU_1968156_0_0_7"/>
<dbReference type="EnsemblBacteria" id="ABF86127">
    <property type="protein sequence ID" value="ABF86127"/>
    <property type="gene ID" value="MXAN_1893"/>
</dbReference>
<evidence type="ECO:0000256" key="1">
    <source>
        <dbReference type="SAM" id="Coils"/>
    </source>
</evidence>
<protein>
    <submittedName>
        <fullName evidence="2">Uncharacterized protein</fullName>
    </submittedName>
</protein>
<dbReference type="EMBL" id="CP000113">
    <property type="protein sequence ID" value="ABF86127.1"/>
    <property type="molecule type" value="Genomic_DNA"/>
</dbReference>
<evidence type="ECO:0000313" key="2">
    <source>
        <dbReference type="EMBL" id="ABF86127.1"/>
    </source>
</evidence>
<gene>
    <name evidence="2" type="ordered locus">MXAN_1893</name>
</gene>
<evidence type="ECO:0000313" key="3">
    <source>
        <dbReference type="Proteomes" id="UP000002402"/>
    </source>
</evidence>
<organism evidence="2 3">
    <name type="scientific">Myxococcus xanthus (strain DK1622)</name>
    <dbReference type="NCBI Taxonomy" id="246197"/>
    <lineage>
        <taxon>Bacteria</taxon>
        <taxon>Pseudomonadati</taxon>
        <taxon>Myxococcota</taxon>
        <taxon>Myxococcia</taxon>
        <taxon>Myxococcales</taxon>
        <taxon>Cystobacterineae</taxon>
        <taxon>Myxococcaceae</taxon>
        <taxon>Myxococcus</taxon>
    </lineage>
</organism>
<accession>Q1DB35</accession>
<name>Q1DB35_MYXXD</name>
<sequence length="145" mass="16534">MGWRSTSWDSRRRSRPPMLCFRLLRNGRHVATAGVSGFGVVSTILTWVRRPDDETRDNPEVDLHLGGSVGREYREHLKWCYAKDIRAGDVLTVEVREDLEPDPPKERRLDEEAGLDDVARLQLRKKALEAQLADVNEELAERGAA</sequence>
<keyword evidence="1" id="KW-0175">Coiled coil</keyword>
<proteinExistence type="predicted"/>